<keyword evidence="3" id="KW-0813">Transport</keyword>
<dbReference type="RefSeq" id="XP_008618848.1">
    <property type="nucleotide sequence ID" value="XM_008620626.1"/>
</dbReference>
<dbReference type="PANTHER" id="PTHR31585">
    <property type="entry name" value="FOLATE-BIOPTERIN TRANSPORTER 1, CHLOROPLASTIC"/>
    <property type="match status" value="1"/>
</dbReference>
<feature type="transmembrane region" description="Helical" evidence="7">
    <location>
        <begin position="491"/>
        <end position="510"/>
    </location>
</feature>
<evidence type="ECO:0000256" key="7">
    <source>
        <dbReference type="SAM" id="Phobius"/>
    </source>
</evidence>
<evidence type="ECO:0000256" key="2">
    <source>
        <dbReference type="ARBA" id="ARBA00007015"/>
    </source>
</evidence>
<gene>
    <name evidence="8" type="ORF">SDRG_14492</name>
</gene>
<feature type="transmembrane region" description="Helical" evidence="7">
    <location>
        <begin position="383"/>
        <end position="404"/>
    </location>
</feature>
<evidence type="ECO:0000313" key="9">
    <source>
        <dbReference type="Proteomes" id="UP000030762"/>
    </source>
</evidence>
<dbReference type="AlphaFoldDB" id="T0R6Q7"/>
<protein>
    <recommendedName>
        <fullName evidence="10">Folate-Biopterin Transporter (FBT) Family</fullName>
    </recommendedName>
</protein>
<evidence type="ECO:0000256" key="5">
    <source>
        <dbReference type="ARBA" id="ARBA00022989"/>
    </source>
</evidence>
<dbReference type="OrthoDB" id="430647at2759"/>
<keyword evidence="4 7" id="KW-0812">Transmembrane</keyword>
<feature type="transmembrane region" description="Helical" evidence="7">
    <location>
        <begin position="131"/>
        <end position="152"/>
    </location>
</feature>
<dbReference type="Gene3D" id="1.20.1250.20">
    <property type="entry name" value="MFS general substrate transporter like domains"/>
    <property type="match status" value="1"/>
</dbReference>
<evidence type="ECO:0000313" key="8">
    <source>
        <dbReference type="EMBL" id="EQC27743.1"/>
    </source>
</evidence>
<dbReference type="PANTHER" id="PTHR31585:SF5">
    <property type="entry name" value="RNA-BINDING S4 DOMAIN-CONTAINING PROTEIN"/>
    <property type="match status" value="1"/>
</dbReference>
<evidence type="ECO:0000256" key="6">
    <source>
        <dbReference type="ARBA" id="ARBA00023136"/>
    </source>
</evidence>
<dbReference type="STRING" id="1156394.T0R6Q7"/>
<keyword evidence="6 7" id="KW-0472">Membrane</keyword>
<accession>T0R6Q7</accession>
<keyword evidence="5 7" id="KW-1133">Transmembrane helix</keyword>
<name>T0R6Q7_SAPDV</name>
<feature type="transmembrane region" description="Helical" evidence="7">
    <location>
        <begin position="194"/>
        <end position="216"/>
    </location>
</feature>
<feature type="transmembrane region" description="Helical" evidence="7">
    <location>
        <begin position="237"/>
        <end position="256"/>
    </location>
</feature>
<dbReference type="OMA" id="WRIFESK"/>
<comment type="subcellular location">
    <subcellularLocation>
        <location evidence="1">Membrane</location>
        <topology evidence="1">Multi-pass membrane protein</topology>
    </subcellularLocation>
</comment>
<proteinExistence type="inferred from homology"/>
<dbReference type="GeneID" id="19955219"/>
<feature type="transmembrane region" description="Helical" evidence="7">
    <location>
        <begin position="271"/>
        <end position="292"/>
    </location>
</feature>
<dbReference type="InterPro" id="IPR036259">
    <property type="entry name" value="MFS_trans_sf"/>
</dbReference>
<reference evidence="8 9" key="1">
    <citation type="submission" date="2012-04" db="EMBL/GenBank/DDBJ databases">
        <title>The Genome Sequence of Saprolegnia declina VS20.</title>
        <authorList>
            <consortium name="The Broad Institute Genome Sequencing Platform"/>
            <person name="Russ C."/>
            <person name="Nusbaum C."/>
            <person name="Tyler B."/>
            <person name="van West P."/>
            <person name="Dieguez-Uribeondo J."/>
            <person name="de Bruijn I."/>
            <person name="Tripathy S."/>
            <person name="Jiang R."/>
            <person name="Young S.K."/>
            <person name="Zeng Q."/>
            <person name="Gargeya S."/>
            <person name="Fitzgerald M."/>
            <person name="Haas B."/>
            <person name="Abouelleil A."/>
            <person name="Alvarado L."/>
            <person name="Arachchi H.M."/>
            <person name="Berlin A."/>
            <person name="Chapman S.B."/>
            <person name="Goldberg J."/>
            <person name="Griggs A."/>
            <person name="Gujja S."/>
            <person name="Hansen M."/>
            <person name="Howarth C."/>
            <person name="Imamovic A."/>
            <person name="Larimer J."/>
            <person name="McCowen C."/>
            <person name="Montmayeur A."/>
            <person name="Murphy C."/>
            <person name="Neiman D."/>
            <person name="Pearson M."/>
            <person name="Priest M."/>
            <person name="Roberts A."/>
            <person name="Saif S."/>
            <person name="Shea T."/>
            <person name="Sisk P."/>
            <person name="Sykes S."/>
            <person name="Wortman J."/>
            <person name="Nusbaum C."/>
            <person name="Birren B."/>
        </authorList>
    </citation>
    <scope>NUCLEOTIDE SEQUENCE [LARGE SCALE GENOMIC DNA]</scope>
    <source>
        <strain evidence="8 9">VS20</strain>
    </source>
</reference>
<feature type="transmembrane region" description="Helical" evidence="7">
    <location>
        <begin position="354"/>
        <end position="371"/>
    </location>
</feature>
<dbReference type="eggNOG" id="ENOG502RVJ4">
    <property type="taxonomic scope" value="Eukaryota"/>
</dbReference>
<dbReference type="InterPro" id="IPR039309">
    <property type="entry name" value="BT1"/>
</dbReference>
<dbReference type="Pfam" id="PF03092">
    <property type="entry name" value="BT1"/>
    <property type="match status" value="1"/>
</dbReference>
<dbReference type="SUPFAM" id="SSF103473">
    <property type="entry name" value="MFS general substrate transporter"/>
    <property type="match status" value="1"/>
</dbReference>
<organism evidence="8 9">
    <name type="scientific">Saprolegnia diclina (strain VS20)</name>
    <dbReference type="NCBI Taxonomy" id="1156394"/>
    <lineage>
        <taxon>Eukaryota</taxon>
        <taxon>Sar</taxon>
        <taxon>Stramenopiles</taxon>
        <taxon>Oomycota</taxon>
        <taxon>Saprolegniomycetes</taxon>
        <taxon>Saprolegniales</taxon>
        <taxon>Saprolegniaceae</taxon>
        <taxon>Saprolegnia</taxon>
    </lineage>
</organism>
<dbReference type="VEuPathDB" id="FungiDB:SDRG_14492"/>
<feature type="transmembrane region" description="Helical" evidence="7">
    <location>
        <begin position="99"/>
        <end position="119"/>
    </location>
</feature>
<comment type="similarity">
    <text evidence="2">Belongs to the major facilitator superfamily. Folate-biopterin transporter (TC 2.A.71) family.</text>
</comment>
<dbReference type="Proteomes" id="UP000030762">
    <property type="component" value="Unassembled WGS sequence"/>
</dbReference>
<dbReference type="InParanoid" id="T0R6Q7"/>
<feature type="transmembrane region" description="Helical" evidence="7">
    <location>
        <begin position="531"/>
        <end position="553"/>
    </location>
</feature>
<evidence type="ECO:0000256" key="3">
    <source>
        <dbReference type="ARBA" id="ARBA00022448"/>
    </source>
</evidence>
<evidence type="ECO:0000256" key="1">
    <source>
        <dbReference type="ARBA" id="ARBA00004141"/>
    </source>
</evidence>
<dbReference type="EMBL" id="JH767203">
    <property type="protein sequence ID" value="EQC27743.1"/>
    <property type="molecule type" value="Genomic_DNA"/>
</dbReference>
<evidence type="ECO:0008006" key="10">
    <source>
        <dbReference type="Google" id="ProtNLM"/>
    </source>
</evidence>
<feature type="transmembrane region" description="Helical" evidence="7">
    <location>
        <begin position="62"/>
        <end position="79"/>
    </location>
</feature>
<keyword evidence="9" id="KW-1185">Reference proteome</keyword>
<dbReference type="GO" id="GO:0016020">
    <property type="term" value="C:membrane"/>
    <property type="evidence" value="ECO:0007669"/>
    <property type="project" value="UniProtKB-SubCell"/>
</dbReference>
<evidence type="ECO:0000256" key="4">
    <source>
        <dbReference type="ARBA" id="ARBA00022692"/>
    </source>
</evidence>
<sequence length="578" mass="64144">MTTLPKEIGTMDLEERVSYIQSATRDKRESTNDDYVDAKTPMDLEDGALVAGGALAMFSREALGLFSQYFAIGILYGMLPGLNYPVFNNYLHMEGYQTSAYGVLVTLGWSFKVFYGMLSDCVPIFGYRRKPWMLLGWGVATLCLCIMTFSPFPAPYCDAREIKCPAVTPPLKNLTAKGWDKWYNFEAPNGGTKFIVLSVIVGFGYVMADCAADAMVVQYAQREPLAIRGRTQTAIYILRYLGQMVSQICTAFLLNGKEYGGSFNFAVSVNVMYGICLVPCALIVFSTFFILVEVKTERTPFRAWVANFWGLLQSRVMWQICAFKFLNQVFGAFGATPATPIARTWAGVEPLNEALSGVLGSFIVSVIMAIVGKWGLHWNWRWVIALSTVGILTIDACVVFVTIWEVFRNQWFYNGVALTENVPSGIRFIVATYCAVEIADVGNEGATYGLVTTVNNLATPFASVLFKLVDSFFDVSQTDIGRDDTRVRWEVTYTFLISYASKLAALGWLFMLPPQKAEMQELKKRGGKSKLAGAILIAIFVIALVFSVSTNFMSIYPSTKCYRIAGGKGYFPNGTCIK</sequence>